<dbReference type="UniPathway" id="UPA00113">
    <property type="reaction ID" value="UER00528"/>
</dbReference>
<dbReference type="PANTHER" id="PTHR10937:SF10">
    <property type="entry name" value="GLUTAMINE--FRUCTOSE-6-PHOSPHATE AMINOTRANSFERASE [ISOMERIZING] 2"/>
    <property type="match status" value="1"/>
</dbReference>
<dbReference type="FunFam" id="3.40.50.10490:FF:000126">
    <property type="entry name" value="Glutamine--fructose-6-phosphate aminotransferase [isomerizing] 1"/>
    <property type="match status" value="1"/>
</dbReference>
<evidence type="ECO:0000256" key="6">
    <source>
        <dbReference type="ARBA" id="ARBA00022679"/>
    </source>
</evidence>
<sequence length="677" mass="76184">MRLWAMSFSKQEGSTAVGLCQGKAVHMAREPSSLVTCASIPGAFFFLNTNQAIDKPVASRLFTGIFAYMNYRVPRTRKEIFETLIKGLQRLEYRGYDSAGVAIDGHNNEVKERHIQLVKKRGNVKALDEELYKQDSMDLKMEFETHFGIAHTRWATHGVPNAVNSHPQRSDKGNEFVVIHNGIITNYKDLRKFLESKGYEFESETDTETIAKLIKYVFDNRETEDITFSTLVERVIQQLEGAFALVFKSIHYPGEAVATSAIIEHTNRVIFLEDDDIAAVADGKLSIHRVKRSASDDPSRAIQTLQMELQQIMKGNFSAFMQKEIFEQPESVFNTMRGRVNFETNTVLLGGLKDHLKEIRRCRRLIVIGCGTSYHAAVATRQVLEELTELPVMVELASDFLDRNTPVFRDDVCFFISQSGETADTLLALRYCKDRRALTVGVTNTVGSSISRETDCGVHINAGPEIGVASTKAYTSQFISLVMFGLMMSEDRISLQNRRQEIIRGLRSLPGLIKEVLSLDEKIHDLALELYTQRSLLVMGRGYNYATCLEGALKIKEITYMHSEGILAGELKHGPLALIDKQMPIIMVIMKDPCFAKCQNALQQITARQGRPIILCSRDDTESSKFAYKTIELPHTVDCLQGILSVIPLQLLSFHLAVLRGYDVDFPRNLAKSVTVE</sequence>
<keyword evidence="5" id="KW-0032">Aminotransferase</keyword>
<dbReference type="InterPro" id="IPR001347">
    <property type="entry name" value="SIS_dom"/>
</dbReference>
<name>A0A8C0MS08_CANLF</name>
<evidence type="ECO:0000256" key="3">
    <source>
        <dbReference type="ARBA" id="ARBA00012916"/>
    </source>
</evidence>
<dbReference type="NCBIfam" id="NF001484">
    <property type="entry name" value="PRK00331.1"/>
    <property type="match status" value="1"/>
</dbReference>
<keyword evidence="8" id="KW-0315">Glutamine amidotransferase</keyword>
<evidence type="ECO:0000256" key="4">
    <source>
        <dbReference type="ARBA" id="ARBA00022553"/>
    </source>
</evidence>
<dbReference type="SUPFAM" id="SSF56235">
    <property type="entry name" value="N-terminal nucleophile aminohydrolases (Ntn hydrolases)"/>
    <property type="match status" value="1"/>
</dbReference>
<evidence type="ECO:0000313" key="12">
    <source>
        <dbReference type="Proteomes" id="UP000694429"/>
    </source>
</evidence>
<feature type="domain" description="SIS" evidence="10">
    <location>
        <begin position="355"/>
        <end position="494"/>
    </location>
</feature>
<dbReference type="InterPro" id="IPR047084">
    <property type="entry name" value="GFAT_N"/>
</dbReference>
<evidence type="ECO:0000259" key="9">
    <source>
        <dbReference type="PROSITE" id="PS51278"/>
    </source>
</evidence>
<dbReference type="CDD" id="cd05008">
    <property type="entry name" value="SIS_GlmS_GlmD_1"/>
    <property type="match status" value="1"/>
</dbReference>
<accession>A0A8C0MS08</accession>
<dbReference type="Ensembl" id="ENSCAFT00030016011.1">
    <property type="protein sequence ID" value="ENSCAFP00030013969.1"/>
    <property type="gene ID" value="ENSCAFG00030008353.1"/>
</dbReference>
<dbReference type="InterPro" id="IPR005855">
    <property type="entry name" value="GFAT"/>
</dbReference>
<dbReference type="CDD" id="cd00714">
    <property type="entry name" value="GFAT"/>
    <property type="match status" value="1"/>
</dbReference>
<dbReference type="InterPro" id="IPR035490">
    <property type="entry name" value="GlmS/FrlB_SIS"/>
</dbReference>
<dbReference type="InterPro" id="IPR035466">
    <property type="entry name" value="GlmS/AgaS_SIS"/>
</dbReference>
<evidence type="ECO:0000259" key="10">
    <source>
        <dbReference type="PROSITE" id="PS51464"/>
    </source>
</evidence>
<dbReference type="InterPro" id="IPR029055">
    <property type="entry name" value="Ntn_hydrolases_N"/>
</dbReference>
<protein>
    <recommendedName>
        <fullName evidence="3">glutamine--fructose-6-phosphate transaminase (isomerizing)</fullName>
        <ecNumber evidence="3">2.6.1.16</ecNumber>
    </recommendedName>
</protein>
<keyword evidence="6" id="KW-0808">Transferase</keyword>
<proteinExistence type="predicted"/>
<dbReference type="NCBIfam" id="TIGR01135">
    <property type="entry name" value="glmS"/>
    <property type="match status" value="1"/>
</dbReference>
<dbReference type="PANTHER" id="PTHR10937">
    <property type="entry name" value="GLUCOSAMINE--FRUCTOSE-6-PHOSPHATE AMINOTRANSFERASE, ISOMERIZING"/>
    <property type="match status" value="1"/>
</dbReference>
<dbReference type="FunFam" id="3.40.50.10490:FF:000001">
    <property type="entry name" value="Glutamine--fructose-6-phosphate aminotransferase [isomerizing]"/>
    <property type="match status" value="1"/>
</dbReference>
<evidence type="ECO:0000256" key="8">
    <source>
        <dbReference type="ARBA" id="ARBA00022962"/>
    </source>
</evidence>
<dbReference type="SUPFAM" id="SSF53697">
    <property type="entry name" value="SIS domain"/>
    <property type="match status" value="1"/>
</dbReference>
<evidence type="ECO:0000256" key="7">
    <source>
        <dbReference type="ARBA" id="ARBA00022737"/>
    </source>
</evidence>
<organism evidence="11 12">
    <name type="scientific">Canis lupus familiaris</name>
    <name type="common">Dog</name>
    <name type="synonym">Canis familiaris</name>
    <dbReference type="NCBI Taxonomy" id="9615"/>
    <lineage>
        <taxon>Eukaryota</taxon>
        <taxon>Metazoa</taxon>
        <taxon>Chordata</taxon>
        <taxon>Craniata</taxon>
        <taxon>Vertebrata</taxon>
        <taxon>Euteleostomi</taxon>
        <taxon>Mammalia</taxon>
        <taxon>Eutheria</taxon>
        <taxon>Laurasiatheria</taxon>
        <taxon>Carnivora</taxon>
        <taxon>Caniformia</taxon>
        <taxon>Canidae</taxon>
        <taxon>Canis</taxon>
    </lineage>
</organism>
<dbReference type="Gene3D" id="3.60.20.10">
    <property type="entry name" value="Glutamine Phosphoribosylpyrophosphate, subunit 1, domain 1"/>
    <property type="match status" value="1"/>
</dbReference>
<dbReference type="Pfam" id="PF13522">
    <property type="entry name" value="GATase_6"/>
    <property type="match status" value="1"/>
</dbReference>
<dbReference type="GO" id="GO:0097367">
    <property type="term" value="F:carbohydrate derivative binding"/>
    <property type="evidence" value="ECO:0007669"/>
    <property type="project" value="InterPro"/>
</dbReference>
<dbReference type="InterPro" id="IPR017932">
    <property type="entry name" value="GATase_2_dom"/>
</dbReference>
<keyword evidence="7" id="KW-0677">Repeat</keyword>
<feature type="domain" description="SIS" evidence="10">
    <location>
        <begin position="526"/>
        <end position="667"/>
    </location>
</feature>
<evidence type="ECO:0000313" key="11">
    <source>
        <dbReference type="Ensembl" id="ENSCAFP00030013969.1"/>
    </source>
</evidence>
<evidence type="ECO:0000256" key="1">
    <source>
        <dbReference type="ARBA" id="ARBA00001031"/>
    </source>
</evidence>
<reference evidence="11" key="2">
    <citation type="submission" date="2025-08" db="UniProtKB">
        <authorList>
            <consortium name="Ensembl"/>
        </authorList>
    </citation>
    <scope>IDENTIFICATION</scope>
</reference>
<comment type="catalytic activity">
    <reaction evidence="1">
        <text>D-fructose 6-phosphate + L-glutamine = D-glucosamine 6-phosphate + L-glutamate</text>
        <dbReference type="Rhea" id="RHEA:13237"/>
        <dbReference type="ChEBI" id="CHEBI:29985"/>
        <dbReference type="ChEBI" id="CHEBI:58359"/>
        <dbReference type="ChEBI" id="CHEBI:58725"/>
        <dbReference type="ChEBI" id="CHEBI:61527"/>
        <dbReference type="EC" id="2.6.1.16"/>
    </reaction>
</comment>
<feature type="domain" description="Glutamine amidotransferase type-2" evidence="9">
    <location>
        <begin position="63"/>
        <end position="323"/>
    </location>
</feature>
<dbReference type="AlphaFoldDB" id="A0A8C0MS08"/>
<keyword evidence="4" id="KW-0597">Phosphoprotein</keyword>
<dbReference type="Pfam" id="PF01380">
    <property type="entry name" value="SIS"/>
    <property type="match status" value="2"/>
</dbReference>
<evidence type="ECO:0000256" key="2">
    <source>
        <dbReference type="ARBA" id="ARBA00004775"/>
    </source>
</evidence>
<dbReference type="Proteomes" id="UP000694429">
    <property type="component" value="Chromosome 11"/>
</dbReference>
<reference evidence="11" key="1">
    <citation type="submission" date="2019-03" db="EMBL/GenBank/DDBJ databases">
        <authorList>
            <person name="Warren W.C."/>
            <person name="Johnson G.S."/>
        </authorList>
    </citation>
    <scope>NUCLEOTIDE SEQUENCE [LARGE SCALE GENOMIC DNA]</scope>
    <source>
        <strain evidence="11">Basenji</strain>
    </source>
</reference>
<dbReference type="GO" id="GO:0006048">
    <property type="term" value="P:UDP-N-acetylglucosamine biosynthetic process"/>
    <property type="evidence" value="ECO:0007669"/>
    <property type="project" value="UniProtKB-UniPathway"/>
</dbReference>
<dbReference type="FunFam" id="3.60.20.10:FF:000052">
    <property type="entry name" value="Glutamine--fructose-6-phosphate aminotransferase [isomerizing] 2"/>
    <property type="match status" value="1"/>
</dbReference>
<dbReference type="PROSITE" id="PS51278">
    <property type="entry name" value="GATASE_TYPE_2"/>
    <property type="match status" value="1"/>
</dbReference>
<dbReference type="EC" id="2.6.1.16" evidence="3"/>
<dbReference type="InterPro" id="IPR046348">
    <property type="entry name" value="SIS_dom_sf"/>
</dbReference>
<evidence type="ECO:0000256" key="5">
    <source>
        <dbReference type="ARBA" id="ARBA00022576"/>
    </source>
</evidence>
<comment type="pathway">
    <text evidence="2">Nucleotide-sugar biosynthesis; UDP-N-acetyl-alpha-D-glucosamine biosynthesis; alpha-D-glucosamine 6-phosphate from D-fructose 6-phosphate: step 1/1.</text>
</comment>
<dbReference type="Gene3D" id="3.40.50.10490">
    <property type="entry name" value="Glucose-6-phosphate isomerase like protein, domain 1"/>
    <property type="match status" value="2"/>
</dbReference>
<dbReference type="PROSITE" id="PS51464">
    <property type="entry name" value="SIS"/>
    <property type="match status" value="2"/>
</dbReference>
<dbReference type="GO" id="GO:0004360">
    <property type="term" value="F:glutamine-fructose-6-phosphate transaminase (isomerizing) activity"/>
    <property type="evidence" value="ECO:0007669"/>
    <property type="project" value="UniProtKB-EC"/>
</dbReference>
<dbReference type="CDD" id="cd05009">
    <property type="entry name" value="SIS_GlmS_GlmD_2"/>
    <property type="match status" value="1"/>
</dbReference>